<evidence type="ECO:0000313" key="1">
    <source>
        <dbReference type="EMBL" id="HHS30591.1"/>
    </source>
</evidence>
<dbReference type="SUPFAM" id="SSF52833">
    <property type="entry name" value="Thioredoxin-like"/>
    <property type="match status" value="1"/>
</dbReference>
<name>A0A7V6DQX7_9BACT</name>
<accession>A0A7V6DQX7</accession>
<reference evidence="1" key="1">
    <citation type="journal article" date="2020" name="mSystems">
        <title>Genome- and Community-Level Interaction Insights into Carbon Utilization and Element Cycling Functions of Hydrothermarchaeota in Hydrothermal Sediment.</title>
        <authorList>
            <person name="Zhou Z."/>
            <person name="Liu Y."/>
            <person name="Xu W."/>
            <person name="Pan J."/>
            <person name="Luo Z.H."/>
            <person name="Li M."/>
        </authorList>
    </citation>
    <scope>NUCLEOTIDE SEQUENCE [LARGE SCALE GENOMIC DNA]</scope>
    <source>
        <strain evidence="1">SpSt-767</strain>
    </source>
</reference>
<proteinExistence type="predicted"/>
<dbReference type="InterPro" id="IPR036249">
    <property type="entry name" value="Thioredoxin-like_sf"/>
</dbReference>
<comment type="caution">
    <text evidence="1">The sequence shown here is derived from an EMBL/GenBank/DDBJ whole genome shotgun (WGS) entry which is preliminary data.</text>
</comment>
<dbReference type="EMBL" id="DTGR01000201">
    <property type="protein sequence ID" value="HHS30591.1"/>
    <property type="molecule type" value="Genomic_DNA"/>
</dbReference>
<sequence>MAQAPVLNELYRKVAADPTVRSRIKFIAAAQGQDQEAAQMWKRFKRVPFAVVPDPDSKLGAAMNFSPYPVTLLVDKGGTVLWAHVGEFQDADRAFRQIKTAIREPGRRQVGANS</sequence>
<dbReference type="AlphaFoldDB" id="A0A7V6DQX7"/>
<organism evidence="1">
    <name type="scientific">Desulfobacca acetoxidans</name>
    <dbReference type="NCBI Taxonomy" id="60893"/>
    <lineage>
        <taxon>Bacteria</taxon>
        <taxon>Pseudomonadati</taxon>
        <taxon>Thermodesulfobacteriota</taxon>
        <taxon>Desulfobaccia</taxon>
        <taxon>Desulfobaccales</taxon>
        <taxon>Desulfobaccaceae</taxon>
        <taxon>Desulfobacca</taxon>
    </lineage>
</organism>
<protein>
    <recommendedName>
        <fullName evidence="2">TlpA family protein disulfide reductase</fullName>
    </recommendedName>
</protein>
<evidence type="ECO:0008006" key="2">
    <source>
        <dbReference type="Google" id="ProtNLM"/>
    </source>
</evidence>
<dbReference type="Gene3D" id="3.40.30.10">
    <property type="entry name" value="Glutaredoxin"/>
    <property type="match status" value="1"/>
</dbReference>
<gene>
    <name evidence="1" type="ORF">ENV52_12935</name>
</gene>